<dbReference type="Proteomes" id="UP000286287">
    <property type="component" value="Unassembled WGS sequence"/>
</dbReference>
<dbReference type="OrthoDB" id="5564966at2"/>
<dbReference type="Pfam" id="PF00582">
    <property type="entry name" value="Usp"/>
    <property type="match status" value="1"/>
</dbReference>
<evidence type="ECO:0000313" key="6">
    <source>
        <dbReference type="Proteomes" id="UP000286287"/>
    </source>
</evidence>
<dbReference type="Gene3D" id="3.40.50.620">
    <property type="entry name" value="HUPs"/>
    <property type="match status" value="1"/>
</dbReference>
<dbReference type="PRINTS" id="PR01438">
    <property type="entry name" value="UNVRSLSTRESS"/>
</dbReference>
<evidence type="ECO:0000256" key="3">
    <source>
        <dbReference type="ARBA" id="ARBA00022840"/>
    </source>
</evidence>
<dbReference type="GO" id="GO:0005524">
    <property type="term" value="F:ATP binding"/>
    <property type="evidence" value="ECO:0007669"/>
    <property type="project" value="UniProtKB-KW"/>
</dbReference>
<dbReference type="InterPro" id="IPR014729">
    <property type="entry name" value="Rossmann-like_a/b/a_fold"/>
</dbReference>
<organism evidence="5 6">
    <name type="scientific">Deinococcus cavernae</name>
    <dbReference type="NCBI Taxonomy" id="2320857"/>
    <lineage>
        <taxon>Bacteria</taxon>
        <taxon>Thermotogati</taxon>
        <taxon>Deinococcota</taxon>
        <taxon>Deinococci</taxon>
        <taxon>Deinococcales</taxon>
        <taxon>Deinococcaceae</taxon>
        <taxon>Deinococcus</taxon>
    </lineage>
</organism>
<dbReference type="CDD" id="cd00293">
    <property type="entry name" value="USP-like"/>
    <property type="match status" value="1"/>
</dbReference>
<name>A0A418VBJ9_9DEIO</name>
<dbReference type="RefSeq" id="WP_119766284.1">
    <property type="nucleotide sequence ID" value="NZ_QYUJ01000014.1"/>
</dbReference>
<dbReference type="EMBL" id="QYUJ01000014">
    <property type="protein sequence ID" value="RJF73531.1"/>
    <property type="molecule type" value="Genomic_DNA"/>
</dbReference>
<feature type="domain" description="UspA" evidence="4">
    <location>
        <begin position="2"/>
        <end position="141"/>
    </location>
</feature>
<evidence type="ECO:0000259" key="4">
    <source>
        <dbReference type="Pfam" id="PF00582"/>
    </source>
</evidence>
<comment type="caution">
    <text evidence="5">The sequence shown here is derived from an EMBL/GenBank/DDBJ whole genome shotgun (WGS) entry which is preliminary data.</text>
</comment>
<protein>
    <submittedName>
        <fullName evidence="5">Universal stress protein</fullName>
    </submittedName>
</protein>
<accession>A0A418VBJ9</accession>
<comment type="similarity">
    <text evidence="1">Belongs to the universal stress protein A family.</text>
</comment>
<keyword evidence="3" id="KW-0067">ATP-binding</keyword>
<dbReference type="InterPro" id="IPR006016">
    <property type="entry name" value="UspA"/>
</dbReference>
<dbReference type="AlphaFoldDB" id="A0A418VBJ9"/>
<dbReference type="InterPro" id="IPR006015">
    <property type="entry name" value="Universal_stress_UspA"/>
</dbReference>
<reference evidence="5 6" key="1">
    <citation type="submission" date="2018-09" db="EMBL/GenBank/DDBJ databases">
        <authorList>
            <person name="Zhu H."/>
        </authorList>
    </citation>
    <scope>NUCLEOTIDE SEQUENCE [LARGE SCALE GENOMIC DNA]</scope>
    <source>
        <strain evidence="5 6">K2S05-167</strain>
    </source>
</reference>
<evidence type="ECO:0000256" key="1">
    <source>
        <dbReference type="ARBA" id="ARBA00008791"/>
    </source>
</evidence>
<dbReference type="PANTHER" id="PTHR46268">
    <property type="entry name" value="STRESS RESPONSE PROTEIN NHAX"/>
    <property type="match status" value="1"/>
</dbReference>
<sequence length="151" mass="15741">MTKILVTTDTSKLGDAALPHARALARALGAELVLLSVQPDPAAGMAGEFAYAPVSVTAEEMQQEDRELQRALEQVAEGTRVMTERAGGRSIARTILDAAQAEGASMIVMTTHGRSGLGRVLLGSVAEAVVHAATIPVLLVKGEQPVAQWSS</sequence>
<proteinExistence type="inferred from homology"/>
<keyword evidence="6" id="KW-1185">Reference proteome</keyword>
<gene>
    <name evidence="5" type="ORF">D3875_05360</name>
</gene>
<evidence type="ECO:0000313" key="5">
    <source>
        <dbReference type="EMBL" id="RJF73531.1"/>
    </source>
</evidence>
<dbReference type="PANTHER" id="PTHR46268:SF27">
    <property type="entry name" value="UNIVERSAL STRESS PROTEIN RV2623"/>
    <property type="match status" value="1"/>
</dbReference>
<keyword evidence="2" id="KW-0547">Nucleotide-binding</keyword>
<dbReference type="SUPFAM" id="SSF52402">
    <property type="entry name" value="Adenine nucleotide alpha hydrolases-like"/>
    <property type="match status" value="1"/>
</dbReference>
<evidence type="ECO:0000256" key="2">
    <source>
        <dbReference type="ARBA" id="ARBA00022741"/>
    </source>
</evidence>